<keyword evidence="1" id="KW-0732">Signal</keyword>
<feature type="chain" id="PRO_5018687507" evidence="1">
    <location>
        <begin position="27"/>
        <end position="502"/>
    </location>
</feature>
<keyword evidence="4" id="KW-1185">Reference proteome</keyword>
<sequence>MCLFTRVSRPVLAGLVALFLSCASRAQSTGGVGIGTTAPDASAALEIKSTTQGLLLPRLTQAQRDAIASPPGGLVIFQTDNTPGLYAYSGAAWVLLGADNLGNHTATQHLNLGANQLVGNGGSTGISISSGGAVGVGTTSPAAPLHVAGSVTDFYSYGTSGNLVTTSNLTASSQMAAFPVRRLGDGNVSTHWYAANTTLPQYVQADLGANGAMVRRYRLYYVGVYQENPKNWTLEGSTDATNWISLHTVSGEPNTVGWHEHTLSNTTTYRYYRLKITAVQASNVHPSFEEWELYSESGSVGDVALRLSQGTLRLSGLATGAASSTRLLGLDGGGLLTPMTALPAGFSDNLGDHTATQDLDLGAHKLTGNGGSTGLSISNNGAVTTDGALAVNGDVAAGANLSVTGTTTIGSSGTALDAVIRASVYFDLPAIGSNNSYVQTVSVPGAVPGATVYVSPNAGLPGSLVVSNARVTYNGSIDIKFVNAGGNTQDALGMNYYLTVIQ</sequence>
<dbReference type="EMBL" id="RXOF01000022">
    <property type="protein sequence ID" value="RTQ45111.1"/>
    <property type="molecule type" value="Genomic_DNA"/>
</dbReference>
<dbReference type="PROSITE" id="PS51257">
    <property type="entry name" value="PROKAR_LIPOPROTEIN"/>
    <property type="match status" value="1"/>
</dbReference>
<dbReference type="Gene3D" id="2.60.120.260">
    <property type="entry name" value="Galactose-binding domain-like"/>
    <property type="match status" value="1"/>
</dbReference>
<accession>A0A3S0QE62</accession>
<comment type="caution">
    <text evidence="3">The sequence shown here is derived from an EMBL/GenBank/DDBJ whole genome shotgun (WGS) entry which is preliminary data.</text>
</comment>
<dbReference type="RefSeq" id="WP_126696225.1">
    <property type="nucleotide sequence ID" value="NZ_RXOF01000022.1"/>
</dbReference>
<name>A0A3S0QE62_9BACT</name>
<organism evidence="3 4">
    <name type="scientific">Hymenobacter gummosus</name>
    <dbReference type="NCBI Taxonomy" id="1776032"/>
    <lineage>
        <taxon>Bacteria</taxon>
        <taxon>Pseudomonadati</taxon>
        <taxon>Bacteroidota</taxon>
        <taxon>Cytophagia</taxon>
        <taxon>Cytophagales</taxon>
        <taxon>Hymenobacteraceae</taxon>
        <taxon>Hymenobacter</taxon>
    </lineage>
</organism>
<dbReference type="InterPro" id="IPR008979">
    <property type="entry name" value="Galactose-bd-like_sf"/>
</dbReference>
<dbReference type="PROSITE" id="PS50022">
    <property type="entry name" value="FA58C_3"/>
    <property type="match status" value="1"/>
</dbReference>
<gene>
    <name evidence="3" type="ORF">EJV47_26435</name>
</gene>
<evidence type="ECO:0000259" key="2">
    <source>
        <dbReference type="PROSITE" id="PS50022"/>
    </source>
</evidence>
<evidence type="ECO:0000313" key="3">
    <source>
        <dbReference type="EMBL" id="RTQ45111.1"/>
    </source>
</evidence>
<protein>
    <submittedName>
        <fullName evidence="3">Discoidin domain-containing protein</fullName>
    </submittedName>
</protein>
<dbReference type="SUPFAM" id="SSF49785">
    <property type="entry name" value="Galactose-binding domain-like"/>
    <property type="match status" value="1"/>
</dbReference>
<evidence type="ECO:0000256" key="1">
    <source>
        <dbReference type="SAM" id="SignalP"/>
    </source>
</evidence>
<proteinExistence type="predicted"/>
<dbReference type="OrthoDB" id="946948at2"/>
<reference evidence="3 4" key="1">
    <citation type="submission" date="2018-12" db="EMBL/GenBank/DDBJ databases">
        <title>Hymenobacter gummosus sp. nov., isolated from a spring.</title>
        <authorList>
            <person name="Nie L."/>
        </authorList>
    </citation>
    <scope>NUCLEOTIDE SEQUENCE [LARGE SCALE GENOMIC DNA]</scope>
    <source>
        <strain evidence="3 4">KCTC 52166</strain>
    </source>
</reference>
<dbReference type="AlphaFoldDB" id="A0A3S0QE62"/>
<evidence type="ECO:0000313" key="4">
    <source>
        <dbReference type="Proteomes" id="UP000282184"/>
    </source>
</evidence>
<dbReference type="InterPro" id="IPR000421">
    <property type="entry name" value="FA58C"/>
</dbReference>
<feature type="domain" description="F5/8 type C" evidence="2">
    <location>
        <begin position="152"/>
        <end position="296"/>
    </location>
</feature>
<dbReference type="Proteomes" id="UP000282184">
    <property type="component" value="Unassembled WGS sequence"/>
</dbReference>
<dbReference type="Pfam" id="PF00754">
    <property type="entry name" value="F5_F8_type_C"/>
    <property type="match status" value="1"/>
</dbReference>
<feature type="signal peptide" evidence="1">
    <location>
        <begin position="1"/>
        <end position="26"/>
    </location>
</feature>